<name>A0A084UEE3_9HYPH</name>
<dbReference type="Pfam" id="PF12974">
    <property type="entry name" value="Phosphonate-bd"/>
    <property type="match status" value="1"/>
</dbReference>
<keyword evidence="1" id="KW-0732">Signal</keyword>
<dbReference type="PROSITE" id="PS51257">
    <property type="entry name" value="PROKAR_LIPOPROTEIN"/>
    <property type="match status" value="1"/>
</dbReference>
<reference evidence="2 3" key="1">
    <citation type="submission" date="2014-05" db="EMBL/GenBank/DDBJ databases">
        <title>Draft Genome Sequence of Nitratireductor basaltis Strain UMTGB225, A Marine Bacterium Isolated from Green Barrel Tunicate.</title>
        <authorList>
            <person name="Gan H.Y."/>
        </authorList>
    </citation>
    <scope>NUCLEOTIDE SEQUENCE [LARGE SCALE GENOMIC DNA]</scope>
    <source>
        <strain evidence="2 3">UMTGB225</strain>
    </source>
</reference>
<dbReference type="Gene3D" id="3.40.190.10">
    <property type="entry name" value="Periplasmic binding protein-like II"/>
    <property type="match status" value="2"/>
</dbReference>
<dbReference type="RefSeq" id="WP_161781995.1">
    <property type="nucleotide sequence ID" value="NZ_JMQM01000001.1"/>
</dbReference>
<evidence type="ECO:0000313" key="2">
    <source>
        <dbReference type="EMBL" id="KFB11329.1"/>
    </source>
</evidence>
<dbReference type="EMBL" id="JMQM01000001">
    <property type="protein sequence ID" value="KFB11329.1"/>
    <property type="molecule type" value="Genomic_DNA"/>
</dbReference>
<dbReference type="OrthoDB" id="7672583at2"/>
<dbReference type="SUPFAM" id="SSF53850">
    <property type="entry name" value="Periplasmic binding protein-like II"/>
    <property type="match status" value="1"/>
</dbReference>
<keyword evidence="3" id="KW-1185">Reference proteome</keyword>
<dbReference type="Proteomes" id="UP000053675">
    <property type="component" value="Unassembled WGS sequence"/>
</dbReference>
<dbReference type="STRING" id="472175.EL18_02377"/>
<evidence type="ECO:0000256" key="1">
    <source>
        <dbReference type="SAM" id="SignalP"/>
    </source>
</evidence>
<dbReference type="PATRIC" id="fig|472175.3.peg.2368"/>
<dbReference type="PANTHER" id="PTHR35841:SF1">
    <property type="entry name" value="PHOSPHONATES-BINDING PERIPLASMIC PROTEIN"/>
    <property type="match status" value="1"/>
</dbReference>
<organism evidence="2 3">
    <name type="scientific">Nitratireductor basaltis</name>
    <dbReference type="NCBI Taxonomy" id="472175"/>
    <lineage>
        <taxon>Bacteria</taxon>
        <taxon>Pseudomonadati</taxon>
        <taxon>Pseudomonadota</taxon>
        <taxon>Alphaproteobacteria</taxon>
        <taxon>Hyphomicrobiales</taxon>
        <taxon>Phyllobacteriaceae</taxon>
        <taxon>Nitratireductor</taxon>
    </lineage>
</organism>
<sequence length="300" mass="32892">MKPHFACSLAALGACLVVATGATSEPKSDNWREELSTFRVGLVEEHPLAQDPNAIARVEKAYSDALGLEARIYVAPDYQRLMQAQADGRVLYGIYSATAYAKASLFCNCVKAFVAPRSVDGASGIRSVLIFRKPAPESMDDIDDFRIGIGPTDNLTANLLPIRNIAPDGLPLSGEESFLTKAGSASELERLFLKKEVDGVFGWTSAGDEELADGTFSRLLEQGTTADESEIIWQSETIPFGPHAMRSDLPEELFDLAQAFLTKLKDDDIELYELLEPLRQGGFSEVSHEDYRPVIDVLER</sequence>
<gene>
    <name evidence="2" type="ORF">EL18_02377</name>
</gene>
<protein>
    <submittedName>
        <fullName evidence="2">Phosphonate ABC transporter, periplasmic phosphonate-binding protein</fullName>
    </submittedName>
</protein>
<dbReference type="AlphaFoldDB" id="A0A084UEE3"/>
<dbReference type="PANTHER" id="PTHR35841">
    <property type="entry name" value="PHOSPHONATES-BINDING PERIPLASMIC PROTEIN"/>
    <property type="match status" value="1"/>
</dbReference>
<feature type="chain" id="PRO_5001783131" evidence="1">
    <location>
        <begin position="25"/>
        <end position="300"/>
    </location>
</feature>
<accession>A0A084UEE3</accession>
<comment type="caution">
    <text evidence="2">The sequence shown here is derived from an EMBL/GenBank/DDBJ whole genome shotgun (WGS) entry which is preliminary data.</text>
</comment>
<proteinExistence type="predicted"/>
<dbReference type="eggNOG" id="COG3221">
    <property type="taxonomic scope" value="Bacteria"/>
</dbReference>
<feature type="signal peptide" evidence="1">
    <location>
        <begin position="1"/>
        <end position="24"/>
    </location>
</feature>
<evidence type="ECO:0000313" key="3">
    <source>
        <dbReference type="Proteomes" id="UP000053675"/>
    </source>
</evidence>